<proteinExistence type="predicted"/>
<dbReference type="AlphaFoldDB" id="V4C187"/>
<organism evidence="1 2">
    <name type="scientific">Lottia gigantea</name>
    <name type="common">Giant owl limpet</name>
    <dbReference type="NCBI Taxonomy" id="225164"/>
    <lineage>
        <taxon>Eukaryota</taxon>
        <taxon>Metazoa</taxon>
        <taxon>Spiralia</taxon>
        <taxon>Lophotrochozoa</taxon>
        <taxon>Mollusca</taxon>
        <taxon>Gastropoda</taxon>
        <taxon>Patellogastropoda</taxon>
        <taxon>Lottioidea</taxon>
        <taxon>Lottiidae</taxon>
        <taxon>Lottia</taxon>
    </lineage>
</organism>
<dbReference type="HOGENOM" id="CLU_919151_0_0_1"/>
<dbReference type="Gene3D" id="3.40.395.10">
    <property type="entry name" value="Adenoviral Proteinase, Chain A"/>
    <property type="match status" value="1"/>
</dbReference>
<protein>
    <submittedName>
        <fullName evidence="1">Uncharacterized protein</fullName>
    </submittedName>
</protein>
<dbReference type="Proteomes" id="UP000030746">
    <property type="component" value="Unassembled WGS sequence"/>
</dbReference>
<dbReference type="GeneID" id="20243076"/>
<dbReference type="InterPro" id="IPR038765">
    <property type="entry name" value="Papain-like_cys_pep_sf"/>
</dbReference>
<gene>
    <name evidence="1" type="ORF">LOTGIDRAFT_175210</name>
</gene>
<evidence type="ECO:0000313" key="2">
    <source>
        <dbReference type="Proteomes" id="UP000030746"/>
    </source>
</evidence>
<accession>V4C187</accession>
<keyword evidence="2" id="KW-1185">Reference proteome</keyword>
<dbReference type="CTD" id="20243076"/>
<dbReference type="RefSeq" id="XP_009054082.1">
    <property type="nucleotide sequence ID" value="XM_009055834.1"/>
</dbReference>
<name>V4C187_LOTGI</name>
<sequence length="303" mass="34937">MATEPIIVVQILEVDDRPIKVFTRYGKTVIITPEDAYLLEESAMNETPRRRRIDPELLARIRHRRYTLFGFDLTNDHGADQANFHPKSSGSLSLESKILHKIHSICYYLPNKIMSWKSMSTAKFWWIGKPLYTSQLEEVLACHIPGQFAGVLARNQLQTLQPTRYPSAYVVNTDDAGQPGKHWTVFVCEKDHCDFFDSFGCSPEVYGQNFADFARRQGPLRHNTRRIQGNQSAVCGHYCFFYLWHKFHVPSPHALSVFQSNLTENDRLVHAWAHHHFPCLSFEDGVTCLGFMNDNMLELMDLS</sequence>
<evidence type="ECO:0000313" key="1">
    <source>
        <dbReference type="EMBL" id="ESO95239.1"/>
    </source>
</evidence>
<dbReference type="OrthoDB" id="6427852at2759"/>
<dbReference type="SUPFAM" id="SSF54001">
    <property type="entry name" value="Cysteine proteinases"/>
    <property type="match status" value="1"/>
</dbReference>
<dbReference type="EMBL" id="KB201667">
    <property type="protein sequence ID" value="ESO95239.1"/>
    <property type="molecule type" value="Genomic_DNA"/>
</dbReference>
<reference evidence="1 2" key="1">
    <citation type="journal article" date="2013" name="Nature">
        <title>Insights into bilaterian evolution from three spiralian genomes.</title>
        <authorList>
            <person name="Simakov O."/>
            <person name="Marletaz F."/>
            <person name="Cho S.J."/>
            <person name="Edsinger-Gonzales E."/>
            <person name="Havlak P."/>
            <person name="Hellsten U."/>
            <person name="Kuo D.H."/>
            <person name="Larsson T."/>
            <person name="Lv J."/>
            <person name="Arendt D."/>
            <person name="Savage R."/>
            <person name="Osoegawa K."/>
            <person name="de Jong P."/>
            <person name="Grimwood J."/>
            <person name="Chapman J.A."/>
            <person name="Shapiro H."/>
            <person name="Aerts A."/>
            <person name="Otillar R.P."/>
            <person name="Terry A.Y."/>
            <person name="Boore J.L."/>
            <person name="Grigoriev I.V."/>
            <person name="Lindberg D.R."/>
            <person name="Seaver E.C."/>
            <person name="Weisblat D.A."/>
            <person name="Putnam N.H."/>
            <person name="Rokhsar D.S."/>
        </authorList>
    </citation>
    <scope>NUCLEOTIDE SEQUENCE [LARGE SCALE GENOMIC DNA]</scope>
</reference>
<dbReference type="KEGG" id="lgi:LOTGIDRAFT_175210"/>